<keyword evidence="3" id="KW-1185">Reference proteome</keyword>
<gene>
    <name evidence="2" type="ordered locus">Hipma_0743</name>
</gene>
<dbReference type="EMBL" id="CP002606">
    <property type="protein sequence ID" value="AEA33713.1"/>
    <property type="molecule type" value="Genomic_DNA"/>
</dbReference>
<dbReference type="InParanoid" id="F2LVC9"/>
<dbReference type="Gene3D" id="3.40.190.10">
    <property type="entry name" value="Periplasmic binding protein-like II"/>
    <property type="match status" value="1"/>
</dbReference>
<dbReference type="FunCoup" id="F2LVC9">
    <property type="interactions" value="68"/>
</dbReference>
<protein>
    <submittedName>
        <fullName evidence="2">ABC-type glycine betaine transport, periplasmic subunit</fullName>
    </submittedName>
</protein>
<dbReference type="eggNOG" id="COG1732">
    <property type="taxonomic scope" value="Bacteria"/>
</dbReference>
<dbReference type="KEGG" id="hmr:Hipma_0743"/>
<dbReference type="SUPFAM" id="SSF53850">
    <property type="entry name" value="Periplasmic binding protein-like II"/>
    <property type="match status" value="1"/>
</dbReference>
<dbReference type="RefSeq" id="WP_013681754.1">
    <property type="nucleotide sequence ID" value="NC_015318.1"/>
</dbReference>
<dbReference type="Pfam" id="PF04069">
    <property type="entry name" value="OpuAC"/>
    <property type="match status" value="1"/>
</dbReference>
<name>F2LVC9_HIPMA</name>
<proteinExistence type="predicted"/>
<accession>F2LVC9</accession>
<feature type="domain" description="ABC-type glycine betaine transport system substrate-binding" evidence="1">
    <location>
        <begin position="25"/>
        <end position="300"/>
    </location>
</feature>
<evidence type="ECO:0000313" key="2">
    <source>
        <dbReference type="EMBL" id="AEA33713.1"/>
    </source>
</evidence>
<dbReference type="Proteomes" id="UP000008139">
    <property type="component" value="Chromosome"/>
</dbReference>
<reference evidence="2 3" key="1">
    <citation type="journal article" date="2011" name="Stand. Genomic Sci.">
        <title>Complete genome sequence of the thermophilic sulfur-reducer Hippea maritima type strain (MH(2)).</title>
        <authorList>
            <person name="Huntemann M."/>
            <person name="Lu M."/>
            <person name="Nolan M."/>
            <person name="Lapidus A."/>
            <person name="Lucas S."/>
            <person name="Hammon N."/>
            <person name="Deshpande S."/>
            <person name="Cheng J.F."/>
            <person name="Tapia R."/>
            <person name="Han C."/>
            <person name="Goodwin L."/>
            <person name="Pitluck S."/>
            <person name="Liolios K."/>
            <person name="Pagani I."/>
            <person name="Ivanova N."/>
            <person name="Ovchinikova G."/>
            <person name="Pati A."/>
            <person name="Chen A."/>
            <person name="Palaniappan K."/>
            <person name="Land M."/>
            <person name="Hauser L."/>
            <person name="Jeffries C.D."/>
            <person name="Detter J.C."/>
            <person name="Brambilla E.M."/>
            <person name="Rohde M."/>
            <person name="Spring S."/>
            <person name="Goker M."/>
            <person name="Woyke T."/>
            <person name="Bristow J."/>
            <person name="Eisen J.A."/>
            <person name="Markowitz V."/>
            <person name="Hugenholtz P."/>
            <person name="Kyrpides N.C."/>
            <person name="Klenk H.P."/>
            <person name="Mavromatis K."/>
        </authorList>
    </citation>
    <scope>NUCLEOTIDE SEQUENCE [LARGE SCALE GENOMIC DNA]</scope>
    <source>
        <strain evidence="3">ATCC 700847 / DSM 10411 / MH2</strain>
    </source>
</reference>
<sequence length="305" mass="34039">MKNKIIILLLVIFTIIPLRLMAAEKPIIVSSKIDTEGALLGNMIYYALKYNGLNVKNKTGLGATNILRRAIKSGEIDIYPEYTGNGAYFFPYLDKTIFKNFKKGYEAVKKEDLKKNSIVWLTPANANNTWALATRKSFAQKNKIYSLEDFAKYVNNGGFVKLACSEEFATRKDALPAFEKAYGFKLKRSQLIILSGGNTTQTEKALARKINNVNFAMAYGTDGSLSALNLIVLKDTKHIEPIYAPTPIIRKQTLDKHPEIAKILKPIFKSLTTETLQALNAKIAIEGIPAAFVAKDYLKNKGFIK</sequence>
<evidence type="ECO:0000259" key="1">
    <source>
        <dbReference type="Pfam" id="PF04069"/>
    </source>
</evidence>
<dbReference type="GO" id="GO:0043190">
    <property type="term" value="C:ATP-binding cassette (ABC) transporter complex"/>
    <property type="evidence" value="ECO:0007669"/>
    <property type="project" value="InterPro"/>
</dbReference>
<organism evidence="2 3">
    <name type="scientific">Hippea maritima (strain ATCC 700847 / DSM 10411 / MH2)</name>
    <dbReference type="NCBI Taxonomy" id="760142"/>
    <lineage>
        <taxon>Bacteria</taxon>
        <taxon>Pseudomonadati</taxon>
        <taxon>Campylobacterota</taxon>
        <taxon>Desulfurellia</taxon>
        <taxon>Desulfurellales</taxon>
        <taxon>Hippeaceae</taxon>
        <taxon>Hippea</taxon>
    </lineage>
</organism>
<reference evidence="3" key="2">
    <citation type="submission" date="2011-03" db="EMBL/GenBank/DDBJ databases">
        <title>The complete genome of Hippea maritima DSM 10411.</title>
        <authorList>
            <consortium name="US DOE Joint Genome Institute (JGI-PGF)"/>
            <person name="Lucas S."/>
            <person name="Copeland A."/>
            <person name="Lapidus A."/>
            <person name="Bruce D."/>
            <person name="Goodwin L."/>
            <person name="Pitluck S."/>
            <person name="Peters L."/>
            <person name="Kyrpides N."/>
            <person name="Mavromatis K."/>
            <person name="Pagani I."/>
            <person name="Ivanova N."/>
            <person name="Mikhailova N."/>
            <person name="Lu M."/>
            <person name="Detter J.C."/>
            <person name="Tapia R."/>
            <person name="Han C."/>
            <person name="Land M."/>
            <person name="Hauser L."/>
            <person name="Markowitz V."/>
            <person name="Cheng J.-F."/>
            <person name="Hugenholtz P."/>
            <person name="Woyke T."/>
            <person name="Wu D."/>
            <person name="Spring S."/>
            <person name="Schroeder M."/>
            <person name="Brambilla E."/>
            <person name="Klenk H.-P."/>
            <person name="Eisen J.A."/>
        </authorList>
    </citation>
    <scope>NUCLEOTIDE SEQUENCE [LARGE SCALE GENOMIC DNA]</scope>
    <source>
        <strain evidence="3">ATCC 700847 / DSM 10411 / MH2</strain>
    </source>
</reference>
<dbReference type="InterPro" id="IPR007210">
    <property type="entry name" value="ABC_Gly_betaine_transp_sub-bd"/>
</dbReference>
<dbReference type="Gene3D" id="3.40.190.120">
    <property type="entry name" value="Osmoprotection protein (prox), domain 2"/>
    <property type="match status" value="1"/>
</dbReference>
<dbReference type="STRING" id="760142.Hipma_0743"/>
<dbReference type="HOGENOM" id="CLU_038355_1_1_7"/>
<evidence type="ECO:0000313" key="3">
    <source>
        <dbReference type="Proteomes" id="UP000008139"/>
    </source>
</evidence>
<dbReference type="CDD" id="cd13616">
    <property type="entry name" value="PBP2_OsmF"/>
    <property type="match status" value="1"/>
</dbReference>
<dbReference type="GO" id="GO:0022857">
    <property type="term" value="F:transmembrane transporter activity"/>
    <property type="evidence" value="ECO:0007669"/>
    <property type="project" value="InterPro"/>
</dbReference>
<dbReference type="AlphaFoldDB" id="F2LVC9"/>
<dbReference type="OrthoDB" id="9781705at2"/>